<name>A0A3S0NET3_9GAMM</name>
<accession>A0A3S0NET3</accession>
<evidence type="ECO:0000313" key="2">
    <source>
        <dbReference type="EMBL" id="RUA22508.1"/>
    </source>
</evidence>
<dbReference type="AlphaFoldDB" id="A0A3S0NET3"/>
<feature type="region of interest" description="Disordered" evidence="1">
    <location>
        <begin position="1"/>
        <end position="20"/>
    </location>
</feature>
<proteinExistence type="predicted"/>
<reference evidence="2" key="1">
    <citation type="submission" date="2018-12" db="EMBL/GenBank/DDBJ databases">
        <authorList>
            <person name="Jadhav K."/>
            <person name="Kushwaha B."/>
            <person name="Jadhav I."/>
        </authorList>
    </citation>
    <scope>NUCLEOTIDE SEQUENCE [LARGE SCALE GENOMIC DNA]</scope>
    <source>
        <strain evidence="2">SBS 10</strain>
    </source>
</reference>
<comment type="caution">
    <text evidence="2">The sequence shown here is derived from an EMBL/GenBank/DDBJ whole genome shotgun (WGS) entry which is preliminary data.</text>
</comment>
<dbReference type="EMBL" id="RXHI01000015">
    <property type="protein sequence ID" value="RUA22508.1"/>
    <property type="molecule type" value="Genomic_DNA"/>
</dbReference>
<protein>
    <submittedName>
        <fullName evidence="2">Uncharacterized protein</fullName>
    </submittedName>
</protein>
<evidence type="ECO:0000256" key="1">
    <source>
        <dbReference type="SAM" id="MobiDB-lite"/>
    </source>
</evidence>
<organism evidence="2">
    <name type="scientific">Billgrantia gudaonensis</name>
    <dbReference type="NCBI Taxonomy" id="376427"/>
    <lineage>
        <taxon>Bacteria</taxon>
        <taxon>Pseudomonadati</taxon>
        <taxon>Pseudomonadota</taxon>
        <taxon>Gammaproteobacteria</taxon>
        <taxon>Oceanospirillales</taxon>
        <taxon>Halomonadaceae</taxon>
        <taxon>Billgrantia</taxon>
    </lineage>
</organism>
<sequence>MSAGTAAWSPKASPRRRQPTKSLRPATLWWYATLYDRNRLRSIRGRSCGRAARVPERRRHALDLAGVLRAVSARSSPGIITTWAFPARFRWPCIDDEERLSGSAQRYRPAPRHLSPSVLRCRMPWVLIAVPQPSCCAPSRRTNCRTASQVMRTAEQGPPTLTPIYREPAWRDEWLKLFRADGSSISAHRGCMARCPTPPISSESEV</sequence>
<gene>
    <name evidence="2" type="ORF">DSL92_05490</name>
</gene>